<dbReference type="InterPro" id="IPR048666">
    <property type="entry name" value="RedAm-like_C"/>
</dbReference>
<evidence type="ECO:0000259" key="2">
    <source>
        <dbReference type="Pfam" id="PF03446"/>
    </source>
</evidence>
<dbReference type="GO" id="GO:0000785">
    <property type="term" value="C:chromatin"/>
    <property type="evidence" value="ECO:0007669"/>
    <property type="project" value="TreeGrafter"/>
</dbReference>
<dbReference type="GO" id="GO:0016491">
    <property type="term" value="F:oxidoreductase activity"/>
    <property type="evidence" value="ECO:0007669"/>
    <property type="project" value="UniProtKB-KW"/>
</dbReference>
<dbReference type="InterPro" id="IPR006115">
    <property type="entry name" value="6PGDH_NADP-bd"/>
</dbReference>
<evidence type="ECO:0008006" key="6">
    <source>
        <dbReference type="Google" id="ProtNLM"/>
    </source>
</evidence>
<dbReference type="Gene3D" id="1.10.1040.10">
    <property type="entry name" value="N-(1-d-carboxylethyl)-l-norvaline Dehydrogenase, domain 2"/>
    <property type="match status" value="1"/>
</dbReference>
<reference evidence="4 5" key="1">
    <citation type="submission" date="2018-10" db="EMBL/GenBank/DDBJ databases">
        <title>Pan-genome distribution and transcriptional activeness of fungal secondary metabolism genes in Aspergillus section Fumigati.</title>
        <authorList>
            <person name="Takahashi H."/>
            <person name="Umemura M."/>
            <person name="Ninomiya A."/>
            <person name="Kusuya Y."/>
            <person name="Urayama S."/>
            <person name="Shimizu M."/>
            <person name="Watanabe A."/>
            <person name="Kamei K."/>
            <person name="Yaguchi T."/>
            <person name="Hagiwara D."/>
        </authorList>
    </citation>
    <scope>NUCLEOTIDE SEQUENCE [LARGE SCALE GENOMIC DNA]</scope>
    <source>
        <strain evidence="4 5">IFM 55266</strain>
    </source>
</reference>
<dbReference type="PANTHER" id="PTHR43580">
    <property type="entry name" value="OXIDOREDUCTASE GLYR1-RELATED"/>
    <property type="match status" value="1"/>
</dbReference>
<dbReference type="InterPro" id="IPR036291">
    <property type="entry name" value="NAD(P)-bd_dom_sf"/>
</dbReference>
<sequence length="280" mass="29962">MGFALASAFLDKAYRVTVWNRTINKADPLVSKGAIVADSPASCAQSGTTVIISLVSDDVVRDVLCKTFTLSGRTVVNLTTSRPREIQETADMSINRLGAAGYLHGCILSMPSQVASQQATIIYCGPQPLFAKSKQIYESLGTAKWLSDDLQQISLMENASISMVAGVFAAFFQSLALAGVGGIDVVSFTTQVILPQLQLFQELLPRLARQDQERSHSMCQDGISVETALALVSNACETAETSGVSIRLLQGLQCLLMEGTKLGKGSEDLSSIIEMLRGPH</sequence>
<organism evidence="4 5">
    <name type="scientific">Aspergillus pseudoviridinutans</name>
    <dbReference type="NCBI Taxonomy" id="1517512"/>
    <lineage>
        <taxon>Eukaryota</taxon>
        <taxon>Fungi</taxon>
        <taxon>Dikarya</taxon>
        <taxon>Ascomycota</taxon>
        <taxon>Pezizomycotina</taxon>
        <taxon>Eurotiomycetes</taxon>
        <taxon>Eurotiomycetidae</taxon>
        <taxon>Eurotiales</taxon>
        <taxon>Aspergillaceae</taxon>
        <taxon>Aspergillus</taxon>
        <taxon>Aspergillus subgen. Fumigati</taxon>
    </lineage>
</organism>
<proteinExistence type="predicted"/>
<dbReference type="GeneID" id="67005646"/>
<accession>A0A9P3EU59</accession>
<evidence type="ECO:0000313" key="5">
    <source>
        <dbReference type="Proteomes" id="UP001043456"/>
    </source>
</evidence>
<dbReference type="GO" id="GO:0140673">
    <property type="term" value="P:transcription elongation-coupled chromatin remodeling"/>
    <property type="evidence" value="ECO:0007669"/>
    <property type="project" value="TreeGrafter"/>
</dbReference>
<dbReference type="Gene3D" id="3.40.50.720">
    <property type="entry name" value="NAD(P)-binding Rossmann-like Domain"/>
    <property type="match status" value="1"/>
</dbReference>
<comment type="caution">
    <text evidence="4">The sequence shown here is derived from an EMBL/GenBank/DDBJ whole genome shotgun (WGS) entry which is preliminary data.</text>
</comment>
<keyword evidence="1" id="KW-0560">Oxidoreductase</keyword>
<dbReference type="RefSeq" id="XP_043158865.1">
    <property type="nucleotide sequence ID" value="XM_043302930.1"/>
</dbReference>
<keyword evidence="5" id="KW-1185">Reference proteome</keyword>
<dbReference type="EMBL" id="BHVY01000004">
    <property type="protein sequence ID" value="GIJ88119.1"/>
    <property type="molecule type" value="Genomic_DNA"/>
</dbReference>
<gene>
    <name evidence="4" type="ORF">Asppvi_007036</name>
</gene>
<evidence type="ECO:0000256" key="1">
    <source>
        <dbReference type="ARBA" id="ARBA00023002"/>
    </source>
</evidence>
<dbReference type="Proteomes" id="UP001043456">
    <property type="component" value="Unassembled WGS sequence"/>
</dbReference>
<dbReference type="PANTHER" id="PTHR43580:SF2">
    <property type="entry name" value="CYTOKINE-LIKE NUCLEAR FACTOR N-PAC"/>
    <property type="match status" value="1"/>
</dbReference>
<dbReference type="SUPFAM" id="SSF51735">
    <property type="entry name" value="NAD(P)-binding Rossmann-fold domains"/>
    <property type="match status" value="1"/>
</dbReference>
<dbReference type="InterPro" id="IPR051265">
    <property type="entry name" value="HIBADH-related_NP60_sf"/>
</dbReference>
<evidence type="ECO:0000259" key="3">
    <source>
        <dbReference type="Pfam" id="PF21761"/>
    </source>
</evidence>
<name>A0A9P3EU59_9EURO</name>
<feature type="domain" description="NADPH-dependent reductive aminase-like C-terminal" evidence="3">
    <location>
        <begin position="154"/>
        <end position="277"/>
    </location>
</feature>
<dbReference type="InterPro" id="IPR013328">
    <property type="entry name" value="6PGD_dom2"/>
</dbReference>
<dbReference type="PIRSF" id="PIRSF000103">
    <property type="entry name" value="HIBADH"/>
    <property type="match status" value="1"/>
</dbReference>
<dbReference type="GO" id="GO:0050661">
    <property type="term" value="F:NADP binding"/>
    <property type="evidence" value="ECO:0007669"/>
    <property type="project" value="InterPro"/>
</dbReference>
<dbReference type="OrthoDB" id="435038at2759"/>
<dbReference type="InterPro" id="IPR015815">
    <property type="entry name" value="HIBADH-related"/>
</dbReference>
<protein>
    <recommendedName>
        <fullName evidence="6">6-phosphogluconate dehydrogenase NADP-binding domain-containing protein</fullName>
    </recommendedName>
</protein>
<dbReference type="Pfam" id="PF03446">
    <property type="entry name" value="NAD_binding_2"/>
    <property type="match status" value="1"/>
</dbReference>
<dbReference type="GO" id="GO:0031491">
    <property type="term" value="F:nucleosome binding"/>
    <property type="evidence" value="ECO:0007669"/>
    <property type="project" value="TreeGrafter"/>
</dbReference>
<feature type="domain" description="6-phosphogluconate dehydrogenase NADP-binding" evidence="2">
    <location>
        <begin position="1"/>
        <end position="141"/>
    </location>
</feature>
<dbReference type="AlphaFoldDB" id="A0A9P3EU59"/>
<evidence type="ECO:0000313" key="4">
    <source>
        <dbReference type="EMBL" id="GIJ88119.1"/>
    </source>
</evidence>
<dbReference type="GO" id="GO:0003677">
    <property type="term" value="F:DNA binding"/>
    <property type="evidence" value="ECO:0007669"/>
    <property type="project" value="TreeGrafter"/>
</dbReference>
<dbReference type="Pfam" id="PF21761">
    <property type="entry name" value="RedAm-like_C"/>
    <property type="match status" value="1"/>
</dbReference>